<evidence type="ECO:0000313" key="7">
    <source>
        <dbReference type="Proteomes" id="UP000035642"/>
    </source>
</evidence>
<evidence type="ECO:0000256" key="2">
    <source>
        <dbReference type="ARBA" id="ARBA00022741"/>
    </source>
</evidence>
<organism evidence="7 8">
    <name type="scientific">Angiostrongylus cantonensis</name>
    <name type="common">Rat lungworm</name>
    <dbReference type="NCBI Taxonomy" id="6313"/>
    <lineage>
        <taxon>Eukaryota</taxon>
        <taxon>Metazoa</taxon>
        <taxon>Ecdysozoa</taxon>
        <taxon>Nematoda</taxon>
        <taxon>Chromadorea</taxon>
        <taxon>Rhabditida</taxon>
        <taxon>Rhabditina</taxon>
        <taxon>Rhabditomorpha</taxon>
        <taxon>Strongyloidea</taxon>
        <taxon>Metastrongylidae</taxon>
        <taxon>Angiostrongylus</taxon>
    </lineage>
</organism>
<keyword evidence="5 6" id="KW-0030">Aminoacyl-tRNA synthetase</keyword>
<dbReference type="WBParaSite" id="ACAC_0000659901-mRNA-1">
    <property type="protein sequence ID" value="ACAC_0000659901-mRNA-1"/>
    <property type="gene ID" value="ACAC_0000659901"/>
</dbReference>
<evidence type="ECO:0000256" key="5">
    <source>
        <dbReference type="ARBA" id="ARBA00023146"/>
    </source>
</evidence>
<evidence type="ECO:0000256" key="4">
    <source>
        <dbReference type="ARBA" id="ARBA00022917"/>
    </source>
</evidence>
<dbReference type="Pfam" id="PF00579">
    <property type="entry name" value="tRNA-synt_1b"/>
    <property type="match status" value="1"/>
</dbReference>
<evidence type="ECO:0000256" key="3">
    <source>
        <dbReference type="ARBA" id="ARBA00022840"/>
    </source>
</evidence>
<reference evidence="7" key="1">
    <citation type="submission" date="2012-09" db="EMBL/GenBank/DDBJ databases">
        <authorList>
            <person name="Martin A.A."/>
        </authorList>
    </citation>
    <scope>NUCLEOTIDE SEQUENCE</scope>
</reference>
<comment type="similarity">
    <text evidence="6">Belongs to the class-I aminoacyl-tRNA synthetase family.</text>
</comment>
<dbReference type="PANTHER" id="PTHR43766">
    <property type="entry name" value="TRYPTOPHAN--TRNA LIGASE, MITOCHONDRIAL"/>
    <property type="match status" value="1"/>
</dbReference>
<dbReference type="Proteomes" id="UP000035642">
    <property type="component" value="Unassembled WGS sequence"/>
</dbReference>
<keyword evidence="1 6" id="KW-0436">Ligase</keyword>
<sequence>MAASLLACGVDPKRTLLFRQSSVPQIAQLSWILGSLQTVAQLQRLTQFKEKATKFLQGNVPLGLFTYPVLQAADVLMFKVIRQVSSRVRSLRNPLKKMSKSEASAKSRLEISDSAEEIEEKCRKAVSDTNAQLSYDPQARPAISNLVSFLSNSNDYTLLN</sequence>
<keyword evidence="3 6" id="KW-0067">ATP-binding</keyword>
<keyword evidence="2 6" id="KW-0547">Nucleotide-binding</keyword>
<dbReference type="InterPro" id="IPR002305">
    <property type="entry name" value="aa-tRNA-synth_Ic"/>
</dbReference>
<dbReference type="InterPro" id="IPR014729">
    <property type="entry name" value="Rossmann-like_a/b/a_fold"/>
</dbReference>
<dbReference type="Gene3D" id="1.10.240.10">
    <property type="entry name" value="Tyrosyl-Transfer RNA Synthetase"/>
    <property type="match status" value="1"/>
</dbReference>
<dbReference type="GO" id="GO:0070183">
    <property type="term" value="P:mitochondrial tryptophanyl-tRNA aminoacylation"/>
    <property type="evidence" value="ECO:0007669"/>
    <property type="project" value="TreeGrafter"/>
</dbReference>
<dbReference type="InterPro" id="IPR050203">
    <property type="entry name" value="Trp-tRNA_synthetase"/>
</dbReference>
<dbReference type="STRING" id="6313.A0A0K0D938"/>
<evidence type="ECO:0000256" key="6">
    <source>
        <dbReference type="RuleBase" id="RU363036"/>
    </source>
</evidence>
<dbReference type="SUPFAM" id="SSF52374">
    <property type="entry name" value="Nucleotidylyl transferase"/>
    <property type="match status" value="1"/>
</dbReference>
<reference evidence="8" key="2">
    <citation type="submission" date="2017-02" db="UniProtKB">
        <authorList>
            <consortium name="WormBaseParasite"/>
        </authorList>
    </citation>
    <scope>IDENTIFICATION</scope>
</reference>
<evidence type="ECO:0000313" key="8">
    <source>
        <dbReference type="WBParaSite" id="ACAC_0000659901-mRNA-1"/>
    </source>
</evidence>
<dbReference type="PANTHER" id="PTHR43766:SF1">
    <property type="entry name" value="TRYPTOPHAN--TRNA LIGASE, MITOCHONDRIAL"/>
    <property type="match status" value="1"/>
</dbReference>
<dbReference type="GO" id="GO:0005759">
    <property type="term" value="C:mitochondrial matrix"/>
    <property type="evidence" value="ECO:0007669"/>
    <property type="project" value="TreeGrafter"/>
</dbReference>
<dbReference type="GO" id="GO:0005524">
    <property type="term" value="F:ATP binding"/>
    <property type="evidence" value="ECO:0007669"/>
    <property type="project" value="UniProtKB-KW"/>
</dbReference>
<keyword evidence="4 6" id="KW-0648">Protein biosynthesis</keyword>
<protein>
    <submittedName>
        <fullName evidence="8">SNF2_N domain-containing protein</fullName>
    </submittedName>
</protein>
<dbReference type="GO" id="GO:0004830">
    <property type="term" value="F:tryptophan-tRNA ligase activity"/>
    <property type="evidence" value="ECO:0007669"/>
    <property type="project" value="TreeGrafter"/>
</dbReference>
<keyword evidence="7" id="KW-1185">Reference proteome</keyword>
<dbReference type="AlphaFoldDB" id="A0A0K0D938"/>
<accession>A0A0K0D938</accession>
<name>A0A0K0D938_ANGCA</name>
<evidence type="ECO:0000256" key="1">
    <source>
        <dbReference type="ARBA" id="ARBA00022598"/>
    </source>
</evidence>
<proteinExistence type="inferred from homology"/>
<dbReference type="Gene3D" id="3.40.50.620">
    <property type="entry name" value="HUPs"/>
    <property type="match status" value="1"/>
</dbReference>